<dbReference type="EMBL" id="JAOG01000003">
    <property type="protein sequence ID" value="EUA54214.1"/>
    <property type="molecule type" value="Genomic_DNA"/>
</dbReference>
<dbReference type="InterPro" id="IPR006328">
    <property type="entry name" value="2-HAD"/>
</dbReference>
<feature type="region of interest" description="Disordered" evidence="3">
    <location>
        <begin position="264"/>
        <end position="317"/>
    </location>
</feature>
<dbReference type="PRINTS" id="PR00413">
    <property type="entry name" value="HADHALOGNASE"/>
</dbReference>
<dbReference type="InterPro" id="IPR051540">
    <property type="entry name" value="S-2-haloacid_dehalogenase"/>
</dbReference>
<accession>X8CDN9</accession>
<dbReference type="NCBIfam" id="TIGR01493">
    <property type="entry name" value="HAD-SF-IA-v2"/>
    <property type="match status" value="1"/>
</dbReference>
<dbReference type="Pfam" id="PF00702">
    <property type="entry name" value="Hydrolase"/>
    <property type="match status" value="1"/>
</dbReference>
<comment type="similarity">
    <text evidence="1">Belongs to the HAD-like hydrolase superfamily. S-2-haloalkanoic acid dehalogenase family.</text>
</comment>
<evidence type="ECO:0000313" key="5">
    <source>
        <dbReference type="Proteomes" id="UP000020825"/>
    </source>
</evidence>
<dbReference type="AlphaFoldDB" id="X8CDN9"/>
<organism evidence="4 5">
    <name type="scientific">Mycobacterium intracellulare 1956</name>
    <dbReference type="NCBI Taxonomy" id="1299331"/>
    <lineage>
        <taxon>Bacteria</taxon>
        <taxon>Bacillati</taxon>
        <taxon>Actinomycetota</taxon>
        <taxon>Actinomycetes</taxon>
        <taxon>Mycobacteriales</taxon>
        <taxon>Mycobacteriaceae</taxon>
        <taxon>Mycobacterium</taxon>
        <taxon>Mycobacterium avium complex (MAC)</taxon>
    </lineage>
</organism>
<evidence type="ECO:0000313" key="4">
    <source>
        <dbReference type="EMBL" id="EUA54214.1"/>
    </source>
</evidence>
<name>X8CDN9_MYCIT</name>
<feature type="region of interest" description="Disordered" evidence="3">
    <location>
        <begin position="213"/>
        <end position="237"/>
    </location>
</feature>
<evidence type="ECO:0000256" key="3">
    <source>
        <dbReference type="SAM" id="MobiDB-lite"/>
    </source>
</evidence>
<feature type="compositionally biased region" description="Basic residues" evidence="3">
    <location>
        <begin position="264"/>
        <end position="277"/>
    </location>
</feature>
<proteinExistence type="inferred from homology"/>
<dbReference type="InterPro" id="IPR006439">
    <property type="entry name" value="HAD-SF_hydro_IA"/>
</dbReference>
<dbReference type="InterPro" id="IPR023214">
    <property type="entry name" value="HAD_sf"/>
</dbReference>
<dbReference type="Gene3D" id="1.10.150.240">
    <property type="entry name" value="Putative phosphatase, domain 2"/>
    <property type="match status" value="1"/>
</dbReference>
<feature type="compositionally biased region" description="Low complexity" evidence="3">
    <location>
        <begin position="281"/>
        <end position="303"/>
    </location>
</feature>
<dbReference type="GO" id="GO:0018784">
    <property type="term" value="F:(S)-2-haloacid dehalogenase activity"/>
    <property type="evidence" value="ECO:0007669"/>
    <property type="project" value="UniProtKB-EC"/>
</dbReference>
<reference evidence="4 5" key="1">
    <citation type="submission" date="2013-12" db="EMBL/GenBank/DDBJ databases">
        <authorList>
            <person name="Zelazny A."/>
            <person name="Olivier K."/>
            <person name="Holland S."/>
            <person name="Lenaerts A."/>
            <person name="Ordway D."/>
            <person name="DeGroote M.A."/>
            <person name="Parker T."/>
            <person name="Sizemore C."/>
            <person name="Tallon L.J."/>
            <person name="Sadzewicz L.K."/>
            <person name="Sengamalay N."/>
            <person name="Fraser C.M."/>
            <person name="Hine E."/>
            <person name="Shefchek K.A."/>
            <person name="Das S.P."/>
            <person name="Tettelin H."/>
        </authorList>
    </citation>
    <scope>NUCLEOTIDE SEQUENCE [LARGE SCALE GENOMIC DNA]</scope>
    <source>
        <strain evidence="4 5">1956</strain>
    </source>
</reference>
<comment type="caution">
    <text evidence="4">The sequence shown here is derived from an EMBL/GenBank/DDBJ whole genome shotgun (WGS) entry which is preliminary data.</text>
</comment>
<evidence type="ECO:0000256" key="2">
    <source>
        <dbReference type="ARBA" id="ARBA00022801"/>
    </source>
</evidence>
<dbReference type="NCBIfam" id="TIGR01428">
    <property type="entry name" value="HAD_type_II"/>
    <property type="match status" value="1"/>
</dbReference>
<dbReference type="EC" id="3.8.1.2" evidence="4"/>
<gene>
    <name evidence="4" type="ORF">I550_5855</name>
</gene>
<dbReference type="Gene3D" id="3.40.50.1000">
    <property type="entry name" value="HAD superfamily/HAD-like"/>
    <property type="match status" value="1"/>
</dbReference>
<evidence type="ECO:0000256" key="1">
    <source>
        <dbReference type="ARBA" id="ARBA00008106"/>
    </source>
</evidence>
<protein>
    <submittedName>
        <fullName evidence="4">Haloacid dehalogenase, type II</fullName>
        <ecNumber evidence="4">3.8.1.2</ecNumber>
    </submittedName>
</protein>
<dbReference type="Proteomes" id="UP000020825">
    <property type="component" value="Unassembled WGS sequence"/>
</dbReference>
<keyword evidence="2 4" id="KW-0378">Hydrolase</keyword>
<dbReference type="PANTHER" id="PTHR43316:SF3">
    <property type="entry name" value="HALOACID DEHALOGENASE, TYPE II (AFU_ORTHOLOGUE AFUA_2G07750)-RELATED"/>
    <property type="match status" value="1"/>
</dbReference>
<sequence length="317" mass="34414">MTDYRSPSTGRVVRAVLFDTFGTVVDWRSGIAASVRRFAQRQHIDVDPDAFALEWRSRYLPSMSEIRSGRREFVSLDVLHRENLVASLAKFGISADALPGDEVQALARSWRWLPPWPDSVDGIAVMKRHVIVGPLSNGNTGLLVEMAKYAGLPWDVVLGSDVSQAYKPDPRAYQTPARLLGLEPGEVMLVAAHTADLEAARDSGLATGFVARPQEYGPDPVPAPAPRAPGTSQAPHWSNWRAHCSVRRADLECPDFRRGCAKATSRRKRVVPARRPGRGGLPVPATAAAGAPPRWARGSGRPPTESGQPVAGSPGWR</sequence>
<dbReference type="SUPFAM" id="SSF56784">
    <property type="entry name" value="HAD-like"/>
    <property type="match status" value="1"/>
</dbReference>
<dbReference type="PANTHER" id="PTHR43316">
    <property type="entry name" value="HYDROLASE, HALOACID DELAHOGENASE-RELATED"/>
    <property type="match status" value="1"/>
</dbReference>
<dbReference type="InterPro" id="IPR023198">
    <property type="entry name" value="PGP-like_dom2"/>
</dbReference>
<dbReference type="InterPro" id="IPR036412">
    <property type="entry name" value="HAD-like_sf"/>
</dbReference>